<dbReference type="Pfam" id="PF03572">
    <property type="entry name" value="Peptidase_S41"/>
    <property type="match status" value="1"/>
</dbReference>
<keyword evidence="5" id="KW-1185">Reference proteome</keyword>
<dbReference type="CDD" id="cd07561">
    <property type="entry name" value="Peptidase_S41_CPP_like"/>
    <property type="match status" value="1"/>
</dbReference>
<dbReference type="SUPFAM" id="SSF52096">
    <property type="entry name" value="ClpP/crotonase"/>
    <property type="match status" value="1"/>
</dbReference>
<keyword evidence="2" id="KW-0732">Signal</keyword>
<evidence type="ECO:0000313" key="5">
    <source>
        <dbReference type="Proteomes" id="UP001224392"/>
    </source>
</evidence>
<accession>A0ABQ6LXU3</accession>
<feature type="signal peptide" evidence="2">
    <location>
        <begin position="1"/>
        <end position="25"/>
    </location>
</feature>
<dbReference type="InterPro" id="IPR005151">
    <property type="entry name" value="Tail-specific_protease"/>
</dbReference>
<name>A0ABQ6LXU3_9GAMM</name>
<dbReference type="EMBL" id="BSYJ01000002">
    <property type="protein sequence ID" value="GMG86857.1"/>
    <property type="molecule type" value="Genomic_DNA"/>
</dbReference>
<gene>
    <name evidence="4" type="ORF">MNKW57_11780</name>
</gene>
<dbReference type="RefSeq" id="WP_285763467.1">
    <property type="nucleotide sequence ID" value="NZ_BSYJ01000002.1"/>
</dbReference>
<feature type="domain" description="Tail specific protease" evidence="3">
    <location>
        <begin position="269"/>
        <end position="419"/>
    </location>
</feature>
<feature type="region of interest" description="Disordered" evidence="1">
    <location>
        <begin position="28"/>
        <end position="52"/>
    </location>
</feature>
<dbReference type="Proteomes" id="UP001224392">
    <property type="component" value="Unassembled WGS sequence"/>
</dbReference>
<dbReference type="Gene3D" id="3.90.226.10">
    <property type="entry name" value="2-enoyl-CoA Hydratase, Chain A, domain 1"/>
    <property type="match status" value="1"/>
</dbReference>
<reference evidence="4 5" key="1">
    <citation type="submission" date="2023-04" db="EMBL/GenBank/DDBJ databases">
        <title>Marinobulbifer ophiurae gen. nov., sp. Nov., isolate from tissue of brittle star Ophioplocus japonicus.</title>
        <authorList>
            <person name="Kawano K."/>
            <person name="Sawayama S."/>
            <person name="Nakagawa S."/>
        </authorList>
    </citation>
    <scope>NUCLEOTIDE SEQUENCE [LARGE SCALE GENOMIC DNA]</scope>
    <source>
        <strain evidence="4 5">NKW57</strain>
    </source>
</reference>
<dbReference type="InterPro" id="IPR029045">
    <property type="entry name" value="ClpP/crotonase-like_dom_sf"/>
</dbReference>
<evidence type="ECO:0000313" key="4">
    <source>
        <dbReference type="EMBL" id="GMG86857.1"/>
    </source>
</evidence>
<evidence type="ECO:0000256" key="1">
    <source>
        <dbReference type="SAM" id="MobiDB-lite"/>
    </source>
</evidence>
<proteinExistence type="predicted"/>
<comment type="caution">
    <text evidence="4">The sequence shown here is derived from an EMBL/GenBank/DDBJ whole genome shotgun (WGS) entry which is preliminary data.</text>
</comment>
<feature type="chain" id="PRO_5046497005" evidence="2">
    <location>
        <begin position="26"/>
        <end position="537"/>
    </location>
</feature>
<evidence type="ECO:0000259" key="3">
    <source>
        <dbReference type="Pfam" id="PF03572"/>
    </source>
</evidence>
<sequence>MSWIFVRGVKTVMSVLLAVTLTACGGGGGGSSAAPVDDDGSPPVGSSGSTWQPNNFLPSETFANQCEAPRGGVDPATGLLYPDVAGTALDEKNWLRSWSHELYLWYREIEDRDPADYGVEEYFDLLVTNELTDSGARKDNFHFYMPTDEWQAMSQSGVSVGYGVQWAVIESRPPREIRVAYRETDAIPGLPPRGAEVIEVNGVDVVWAGDQESVNQLNAGFFPDNAGQVTEFTVRFTDGSLGSYSLESREVIADPVQHVKVLEADMGRRVGYLLFNDHIATAEKELRDAIDQLTGESIDDLVIDLRYNGGGYLAIASQLAYMIAGNVPTAGRTFEQLQFNDKYSEVNPVTGRPLDPIPFYSTTLGFSELPSGQPLPSLGMARVYVLTGGNTCSASEAIINGLRGVDIEVIQVGNKTCGKPYGFYPTDNCGTTWFTIQFQGVNEKNFGEYSDGFVPAGTGSAGVPGCVVADDFLSPLGDPSEARLAVALNYMATGSCQLAATATAKSAPARVNPAGGTQADAELFKPAWRENRILERP</sequence>
<dbReference type="PROSITE" id="PS51257">
    <property type="entry name" value="PROKAR_LIPOPROTEIN"/>
    <property type="match status" value="1"/>
</dbReference>
<dbReference type="Gene3D" id="2.30.42.10">
    <property type="match status" value="1"/>
</dbReference>
<protein>
    <submittedName>
        <fullName evidence="4">S41 family peptidase</fullName>
    </submittedName>
</protein>
<organism evidence="4 5">
    <name type="scientific">Biformimicrobium ophioploci</name>
    <dbReference type="NCBI Taxonomy" id="3036711"/>
    <lineage>
        <taxon>Bacteria</taxon>
        <taxon>Pseudomonadati</taxon>
        <taxon>Pseudomonadota</taxon>
        <taxon>Gammaproteobacteria</taxon>
        <taxon>Cellvibrionales</taxon>
        <taxon>Microbulbiferaceae</taxon>
        <taxon>Biformimicrobium</taxon>
    </lineage>
</organism>
<dbReference type="PANTHER" id="PTHR32060">
    <property type="entry name" value="TAIL-SPECIFIC PROTEASE"/>
    <property type="match status" value="1"/>
</dbReference>
<dbReference type="Gene3D" id="3.30.750.170">
    <property type="match status" value="1"/>
</dbReference>
<dbReference type="PANTHER" id="PTHR32060:SF30">
    <property type="entry name" value="CARBOXY-TERMINAL PROCESSING PROTEASE CTPA"/>
    <property type="match status" value="1"/>
</dbReference>
<evidence type="ECO:0000256" key="2">
    <source>
        <dbReference type="SAM" id="SignalP"/>
    </source>
</evidence>
<dbReference type="InterPro" id="IPR036034">
    <property type="entry name" value="PDZ_sf"/>
</dbReference>